<evidence type="ECO:0000256" key="2">
    <source>
        <dbReference type="PROSITE-ProRule" id="PRU01360"/>
    </source>
</evidence>
<keyword evidence="2" id="KW-0472">Membrane</keyword>
<comment type="similarity">
    <text evidence="2">Belongs to the TonB-dependent receptor family.</text>
</comment>
<organism evidence="4 5">
    <name type="scientific">Candidatus Scalindua japonica</name>
    <dbReference type="NCBI Taxonomy" id="1284222"/>
    <lineage>
        <taxon>Bacteria</taxon>
        <taxon>Pseudomonadati</taxon>
        <taxon>Planctomycetota</taxon>
        <taxon>Candidatus Brocadiia</taxon>
        <taxon>Candidatus Brocadiales</taxon>
        <taxon>Candidatus Scalinduaceae</taxon>
        <taxon>Candidatus Scalindua</taxon>
    </lineage>
</organism>
<dbReference type="GO" id="GO:0044718">
    <property type="term" value="P:siderophore transmembrane transport"/>
    <property type="evidence" value="ECO:0007669"/>
    <property type="project" value="TreeGrafter"/>
</dbReference>
<evidence type="ECO:0000313" key="4">
    <source>
        <dbReference type="EMBL" id="GAX62595.1"/>
    </source>
</evidence>
<comment type="caution">
    <text evidence="4">The sequence shown here is derived from an EMBL/GenBank/DDBJ whole genome shotgun (WGS) entry which is preliminary data.</text>
</comment>
<accession>A0A286U394</accession>
<reference evidence="5" key="1">
    <citation type="journal article" date="2017" name="Environ. Microbiol. Rep.">
        <title>Genetic Diversity of Marine Anaerobic Ammonium-Oxidizing Bacteria as Revealed by Genomic and Proteomic Analyses of 'Candidatus Scalindua japonica'.</title>
        <authorList>
            <person name="Oshiki M."/>
            <person name="Mizuto K."/>
            <person name="Kimura Z."/>
            <person name="Kindaichi T."/>
            <person name="Satoh H."/>
            <person name="Okabe S."/>
        </authorList>
    </citation>
    <scope>NUCLEOTIDE SEQUENCE [LARGE SCALE GENOMIC DNA]</scope>
    <source>
        <strain evidence="5">husup-a2</strain>
    </source>
</reference>
<dbReference type="RefSeq" id="WP_096895979.1">
    <property type="nucleotide sequence ID" value="NZ_BAOS01000035.1"/>
</dbReference>
<dbReference type="InterPro" id="IPR037066">
    <property type="entry name" value="Plug_dom_sf"/>
</dbReference>
<gene>
    <name evidence="4" type="ORF">SCALIN_C35_0034</name>
</gene>
<dbReference type="AlphaFoldDB" id="A0A286U394"/>
<dbReference type="SUPFAM" id="SSF56935">
    <property type="entry name" value="Porins"/>
    <property type="match status" value="1"/>
</dbReference>
<dbReference type="InterPro" id="IPR039426">
    <property type="entry name" value="TonB-dep_rcpt-like"/>
</dbReference>
<dbReference type="Pfam" id="PF07715">
    <property type="entry name" value="Plug"/>
    <property type="match status" value="1"/>
</dbReference>
<dbReference type="GO" id="GO:0015344">
    <property type="term" value="F:siderophore uptake transmembrane transporter activity"/>
    <property type="evidence" value="ECO:0007669"/>
    <property type="project" value="TreeGrafter"/>
</dbReference>
<keyword evidence="2" id="KW-0812">Transmembrane</keyword>
<dbReference type="Gene3D" id="2.170.130.10">
    <property type="entry name" value="TonB-dependent receptor, plug domain"/>
    <property type="match status" value="1"/>
</dbReference>
<keyword evidence="5" id="KW-1185">Reference proteome</keyword>
<comment type="subcellular location">
    <subcellularLocation>
        <location evidence="2">Cell outer membrane</location>
        <topology evidence="2">Multi-pass membrane protein</topology>
    </subcellularLocation>
</comment>
<keyword evidence="2" id="KW-0998">Cell outer membrane</keyword>
<keyword evidence="1" id="KW-0732">Signal</keyword>
<evidence type="ECO:0000256" key="1">
    <source>
        <dbReference type="ARBA" id="ARBA00022729"/>
    </source>
</evidence>
<dbReference type="OrthoDB" id="101167at2"/>
<dbReference type="EMBL" id="BAOS01000035">
    <property type="protein sequence ID" value="GAX62595.1"/>
    <property type="molecule type" value="Genomic_DNA"/>
</dbReference>
<evidence type="ECO:0000313" key="5">
    <source>
        <dbReference type="Proteomes" id="UP000218542"/>
    </source>
</evidence>
<name>A0A286U394_9BACT</name>
<dbReference type="Proteomes" id="UP000218542">
    <property type="component" value="Unassembled WGS sequence"/>
</dbReference>
<dbReference type="PANTHER" id="PTHR30069:SF29">
    <property type="entry name" value="HEMOGLOBIN AND HEMOGLOBIN-HAPTOGLOBIN-BINDING PROTEIN 1-RELATED"/>
    <property type="match status" value="1"/>
</dbReference>
<evidence type="ECO:0000259" key="3">
    <source>
        <dbReference type="Pfam" id="PF07715"/>
    </source>
</evidence>
<dbReference type="PANTHER" id="PTHR30069">
    <property type="entry name" value="TONB-DEPENDENT OUTER MEMBRANE RECEPTOR"/>
    <property type="match status" value="1"/>
</dbReference>
<keyword evidence="2" id="KW-1134">Transmembrane beta strand</keyword>
<keyword evidence="2" id="KW-0813">Transport</keyword>
<feature type="domain" description="TonB-dependent receptor plug" evidence="3">
    <location>
        <begin position="66"/>
        <end position="170"/>
    </location>
</feature>
<protein>
    <submittedName>
        <fullName evidence="4">Outer membrane cobalamin receptor protein</fullName>
    </submittedName>
</protein>
<dbReference type="GO" id="GO:0009279">
    <property type="term" value="C:cell outer membrane"/>
    <property type="evidence" value="ECO:0007669"/>
    <property type="project" value="UniProtKB-SubCell"/>
</dbReference>
<proteinExistence type="inferred from homology"/>
<dbReference type="InterPro" id="IPR012910">
    <property type="entry name" value="Plug_dom"/>
</dbReference>
<sequence length="207" mass="22678">MRCYLFILLFASILLFPVISYSQDNVNLEEKEVNGSENRDESGISGLEEDIEEIIVTATRTETRVSQLPDSVTVISKEQINQQKATTIFEALRSVPGLNLRKSGGIGRLTSVTIRGSNTNQVLVMIDGVQVNSPTLGSFDFANLTTDNVERIEVVRGPQSTLYGSDAMGGLVNIVTKKVKVSLSTVFVRSLEHQRGRIMSQSVQVAV</sequence>
<dbReference type="PROSITE" id="PS52016">
    <property type="entry name" value="TONB_DEPENDENT_REC_3"/>
    <property type="match status" value="1"/>
</dbReference>
<keyword evidence="4" id="KW-0675">Receptor</keyword>